<sequence>MKVEHKGHTTTIKDTESSFDAFLEKVTSQYNSYKSVNLIIDVTHDKSFNLSQLKQFSDLAKTHKKNKKSFVVVAKDIDFNKVPTSINTVPSLLEAHDIIDMEEIERDLGF</sequence>
<gene>
    <name evidence="1" type="ORF">SAMN05660918_2451</name>
</gene>
<dbReference type="EMBL" id="FNYA01000006">
    <property type="protein sequence ID" value="SEJ12354.1"/>
    <property type="molecule type" value="Genomic_DNA"/>
</dbReference>
<evidence type="ECO:0000313" key="2">
    <source>
        <dbReference type="Proteomes" id="UP000199702"/>
    </source>
</evidence>
<dbReference type="OrthoDB" id="1442602at2"/>
<organism evidence="1 2">
    <name type="scientific">Flavobacterium terrigena</name>
    <dbReference type="NCBI Taxonomy" id="402734"/>
    <lineage>
        <taxon>Bacteria</taxon>
        <taxon>Pseudomonadati</taxon>
        <taxon>Bacteroidota</taxon>
        <taxon>Flavobacteriia</taxon>
        <taxon>Flavobacteriales</taxon>
        <taxon>Flavobacteriaceae</taxon>
        <taxon>Flavobacterium</taxon>
    </lineage>
</organism>
<evidence type="ECO:0000313" key="1">
    <source>
        <dbReference type="EMBL" id="SEJ12354.1"/>
    </source>
</evidence>
<dbReference type="STRING" id="402734.SAMN05660918_2451"/>
<keyword evidence="2" id="KW-1185">Reference proteome</keyword>
<accession>A0A1H6WAX4</accession>
<proteinExistence type="predicted"/>
<dbReference type="Proteomes" id="UP000199702">
    <property type="component" value="Unassembled WGS sequence"/>
</dbReference>
<protein>
    <submittedName>
        <fullName evidence="1">Uncharacterized protein</fullName>
    </submittedName>
</protein>
<dbReference type="AlphaFoldDB" id="A0A1H6WAX4"/>
<dbReference type="RefSeq" id="WP_091313901.1">
    <property type="nucleotide sequence ID" value="NZ_CBCSJU010000001.1"/>
</dbReference>
<reference evidence="2" key="1">
    <citation type="submission" date="2016-10" db="EMBL/GenBank/DDBJ databases">
        <authorList>
            <person name="Varghese N."/>
            <person name="Submissions S."/>
        </authorList>
    </citation>
    <scope>NUCLEOTIDE SEQUENCE [LARGE SCALE GENOMIC DNA]</scope>
    <source>
        <strain evidence="2">DSM 17934</strain>
    </source>
</reference>
<name>A0A1H6WAX4_9FLAO</name>